<dbReference type="PANTHER" id="PTHR19139">
    <property type="entry name" value="AQUAPORIN TRANSPORTER"/>
    <property type="match status" value="1"/>
</dbReference>
<dbReference type="InterPro" id="IPR023271">
    <property type="entry name" value="Aquaporin-like"/>
</dbReference>
<evidence type="ECO:0000256" key="8">
    <source>
        <dbReference type="ARBA" id="ARBA00023136"/>
    </source>
</evidence>
<name>A0A9P0F5T7_BEMTA</name>
<dbReference type="Gene3D" id="1.20.1080.10">
    <property type="entry name" value="Glycerol uptake facilitator protein"/>
    <property type="match status" value="1"/>
</dbReference>
<comment type="subunit">
    <text evidence="3">Homotetramer.</text>
</comment>
<evidence type="ECO:0000256" key="3">
    <source>
        <dbReference type="ARBA" id="ARBA00011881"/>
    </source>
</evidence>
<gene>
    <name evidence="11" type="ORF">BEMITA_LOCUS8954</name>
</gene>
<comment type="similarity">
    <text evidence="2 9">Belongs to the MIP/aquaporin (TC 1.A.8) family.</text>
</comment>
<evidence type="ECO:0000313" key="11">
    <source>
        <dbReference type="EMBL" id="CAH0390211.1"/>
    </source>
</evidence>
<dbReference type="GO" id="GO:0048878">
    <property type="term" value="P:chemical homeostasis"/>
    <property type="evidence" value="ECO:0007669"/>
    <property type="project" value="UniProtKB-ARBA"/>
</dbReference>
<keyword evidence="6" id="KW-0677">Repeat</keyword>
<evidence type="ECO:0000256" key="6">
    <source>
        <dbReference type="ARBA" id="ARBA00022737"/>
    </source>
</evidence>
<keyword evidence="4 9" id="KW-0813">Transport</keyword>
<accession>A0A9P0F5T7</accession>
<dbReference type="PANTHER" id="PTHR19139:SF291">
    <property type="entry name" value="AQUAPORIN"/>
    <property type="match status" value="1"/>
</dbReference>
<evidence type="ECO:0000256" key="9">
    <source>
        <dbReference type="RuleBase" id="RU000477"/>
    </source>
</evidence>
<dbReference type="PRINTS" id="PR00783">
    <property type="entry name" value="MINTRINSICP"/>
</dbReference>
<evidence type="ECO:0000256" key="5">
    <source>
        <dbReference type="ARBA" id="ARBA00022692"/>
    </source>
</evidence>
<keyword evidence="8 10" id="KW-0472">Membrane</keyword>
<feature type="transmembrane region" description="Helical" evidence="10">
    <location>
        <begin position="109"/>
        <end position="127"/>
    </location>
</feature>
<protein>
    <submittedName>
        <fullName evidence="11">Uncharacterized protein</fullName>
    </submittedName>
</protein>
<dbReference type="SUPFAM" id="SSF81338">
    <property type="entry name" value="Aquaporin-like"/>
    <property type="match status" value="1"/>
</dbReference>
<dbReference type="FunFam" id="1.20.1080.10:FF:000009">
    <property type="entry name" value="aquaporin-4 isoform X1"/>
    <property type="match status" value="1"/>
</dbReference>
<comment type="subcellular location">
    <subcellularLocation>
        <location evidence="1">Membrane</location>
        <topology evidence="1">Multi-pass membrane protein</topology>
    </subcellularLocation>
</comment>
<dbReference type="CDD" id="cd00333">
    <property type="entry name" value="MIP"/>
    <property type="match status" value="1"/>
</dbReference>
<keyword evidence="7 10" id="KW-1133">Transmembrane helix</keyword>
<sequence length="262" mass="27268">MEDISSSGEEISMKAISKVIGVPDIRDGPTLTKCIVAEFVGTLLLVLIGCMSVAFVHQDNFVDVVKIAMAFGLIIASMVQAIGHVSGCHINPAVTCGLAVSGHVSIIKGMLYIVAQCLGAICGAIILNEITPKTGYTAAGNLGVTTLSTGVSDLQGVAIEALITFVLLLVVQSVCDGKRTDIKGSIGVAIGFAIACCHLAAIKYTGASMNPARSLGPAFVSGIWDKHWVYWAGPILGGVTASLLYAITFKAKKRSDDSSYDF</sequence>
<reference evidence="11" key="1">
    <citation type="submission" date="2021-12" db="EMBL/GenBank/DDBJ databases">
        <authorList>
            <person name="King R."/>
        </authorList>
    </citation>
    <scope>NUCLEOTIDE SEQUENCE</scope>
</reference>
<dbReference type="EMBL" id="OU963866">
    <property type="protein sequence ID" value="CAH0390211.1"/>
    <property type="molecule type" value="Genomic_DNA"/>
</dbReference>
<organism evidence="11 12">
    <name type="scientific">Bemisia tabaci</name>
    <name type="common">Sweetpotato whitefly</name>
    <name type="synonym">Aleurodes tabaci</name>
    <dbReference type="NCBI Taxonomy" id="7038"/>
    <lineage>
        <taxon>Eukaryota</taxon>
        <taxon>Metazoa</taxon>
        <taxon>Ecdysozoa</taxon>
        <taxon>Arthropoda</taxon>
        <taxon>Hexapoda</taxon>
        <taxon>Insecta</taxon>
        <taxon>Pterygota</taxon>
        <taxon>Neoptera</taxon>
        <taxon>Paraneoptera</taxon>
        <taxon>Hemiptera</taxon>
        <taxon>Sternorrhyncha</taxon>
        <taxon>Aleyrodoidea</taxon>
        <taxon>Aleyrodidae</taxon>
        <taxon>Aleyrodinae</taxon>
        <taxon>Bemisia</taxon>
    </lineage>
</organism>
<dbReference type="GO" id="GO:0005886">
    <property type="term" value="C:plasma membrane"/>
    <property type="evidence" value="ECO:0007669"/>
    <property type="project" value="UniProtKB-ARBA"/>
</dbReference>
<feature type="transmembrane region" description="Helical" evidence="10">
    <location>
        <begin position="227"/>
        <end position="247"/>
    </location>
</feature>
<evidence type="ECO:0000256" key="1">
    <source>
        <dbReference type="ARBA" id="ARBA00004141"/>
    </source>
</evidence>
<feature type="transmembrane region" description="Helical" evidence="10">
    <location>
        <begin position="67"/>
        <end position="88"/>
    </location>
</feature>
<keyword evidence="5 9" id="KW-0812">Transmembrane</keyword>
<dbReference type="InterPro" id="IPR034294">
    <property type="entry name" value="Aquaporin_transptr"/>
</dbReference>
<evidence type="ECO:0000313" key="12">
    <source>
        <dbReference type="Proteomes" id="UP001152759"/>
    </source>
</evidence>
<evidence type="ECO:0000256" key="10">
    <source>
        <dbReference type="SAM" id="Phobius"/>
    </source>
</evidence>
<evidence type="ECO:0000256" key="7">
    <source>
        <dbReference type="ARBA" id="ARBA00022989"/>
    </source>
</evidence>
<evidence type="ECO:0000256" key="4">
    <source>
        <dbReference type="ARBA" id="ARBA00022448"/>
    </source>
</evidence>
<dbReference type="NCBIfam" id="TIGR00861">
    <property type="entry name" value="MIP"/>
    <property type="match status" value="1"/>
</dbReference>
<dbReference type="GO" id="GO:0015250">
    <property type="term" value="F:water channel activity"/>
    <property type="evidence" value="ECO:0007669"/>
    <property type="project" value="UniProtKB-ARBA"/>
</dbReference>
<feature type="transmembrane region" description="Helical" evidence="10">
    <location>
        <begin position="186"/>
        <end position="207"/>
    </location>
</feature>
<feature type="transmembrane region" description="Helical" evidence="10">
    <location>
        <begin position="35"/>
        <end position="55"/>
    </location>
</feature>
<proteinExistence type="inferred from homology"/>
<dbReference type="InterPro" id="IPR000425">
    <property type="entry name" value="MIP"/>
</dbReference>
<dbReference type="Pfam" id="PF00230">
    <property type="entry name" value="MIP"/>
    <property type="match status" value="1"/>
</dbReference>
<feature type="transmembrane region" description="Helical" evidence="10">
    <location>
        <begin position="154"/>
        <end position="174"/>
    </location>
</feature>
<evidence type="ECO:0000256" key="2">
    <source>
        <dbReference type="ARBA" id="ARBA00006175"/>
    </source>
</evidence>
<dbReference type="KEGG" id="btab:109036687"/>
<dbReference type="AlphaFoldDB" id="A0A9P0F5T7"/>
<dbReference type="Proteomes" id="UP001152759">
    <property type="component" value="Chromosome 5"/>
</dbReference>
<keyword evidence="12" id="KW-1185">Reference proteome</keyword>